<name>A0A8I3A3L1_9AGAM</name>
<gene>
    <name evidence="1" type="ORF">JVT61DRAFT_15631</name>
</gene>
<keyword evidence="2" id="KW-1185">Reference proteome</keyword>
<proteinExistence type="predicted"/>
<dbReference type="EMBL" id="JAGFBS010000099">
    <property type="protein sequence ID" value="KAG6369200.1"/>
    <property type="molecule type" value="Genomic_DNA"/>
</dbReference>
<organism evidence="1 2">
    <name type="scientific">Boletus reticuloceps</name>
    <dbReference type="NCBI Taxonomy" id="495285"/>
    <lineage>
        <taxon>Eukaryota</taxon>
        <taxon>Fungi</taxon>
        <taxon>Dikarya</taxon>
        <taxon>Basidiomycota</taxon>
        <taxon>Agaricomycotina</taxon>
        <taxon>Agaricomycetes</taxon>
        <taxon>Agaricomycetidae</taxon>
        <taxon>Boletales</taxon>
        <taxon>Boletineae</taxon>
        <taxon>Boletaceae</taxon>
        <taxon>Boletoideae</taxon>
        <taxon>Boletus</taxon>
    </lineage>
</organism>
<dbReference type="AlphaFoldDB" id="A0A8I3A3L1"/>
<sequence>MVPPPIAHNSSLISVCPPLNSPFPPFTKCLTYALATLSDHTMGGDEINLKPMHFFAKDFTKKTKKPLTAPG</sequence>
<evidence type="ECO:0000313" key="2">
    <source>
        <dbReference type="Proteomes" id="UP000683000"/>
    </source>
</evidence>
<comment type="caution">
    <text evidence="1">The sequence shown here is derived from an EMBL/GenBank/DDBJ whole genome shotgun (WGS) entry which is preliminary data.</text>
</comment>
<protein>
    <submittedName>
        <fullName evidence="1">Uncharacterized protein</fullName>
    </submittedName>
</protein>
<accession>A0A8I3A3L1</accession>
<dbReference type="Proteomes" id="UP000683000">
    <property type="component" value="Unassembled WGS sequence"/>
</dbReference>
<reference evidence="1" key="1">
    <citation type="submission" date="2021-03" db="EMBL/GenBank/DDBJ databases">
        <title>Evolutionary innovations through gain and loss of genes in the ectomycorrhizal Boletales.</title>
        <authorList>
            <person name="Wu G."/>
            <person name="Miyauchi S."/>
            <person name="Morin E."/>
            <person name="Yang Z.-L."/>
            <person name="Xu J."/>
            <person name="Martin F.M."/>
        </authorList>
    </citation>
    <scope>NUCLEOTIDE SEQUENCE</scope>
    <source>
        <strain evidence="1">BR01</strain>
    </source>
</reference>
<evidence type="ECO:0000313" key="1">
    <source>
        <dbReference type="EMBL" id="KAG6369200.1"/>
    </source>
</evidence>